<evidence type="ECO:0000256" key="6">
    <source>
        <dbReference type="SAM" id="MobiDB-lite"/>
    </source>
</evidence>
<reference evidence="9" key="1">
    <citation type="journal article" date="2020" name="Stud. Mycol.">
        <title>101 Dothideomycetes genomes: a test case for predicting lifestyles and emergence of pathogens.</title>
        <authorList>
            <person name="Haridas S."/>
            <person name="Albert R."/>
            <person name="Binder M."/>
            <person name="Bloem J."/>
            <person name="Labutti K."/>
            <person name="Salamov A."/>
            <person name="Andreopoulos B."/>
            <person name="Baker S."/>
            <person name="Barry K."/>
            <person name="Bills G."/>
            <person name="Bluhm B."/>
            <person name="Cannon C."/>
            <person name="Castanera R."/>
            <person name="Culley D."/>
            <person name="Daum C."/>
            <person name="Ezra D."/>
            <person name="Gonzalez J."/>
            <person name="Henrissat B."/>
            <person name="Kuo A."/>
            <person name="Liang C."/>
            <person name="Lipzen A."/>
            <person name="Lutzoni F."/>
            <person name="Magnuson J."/>
            <person name="Mondo S."/>
            <person name="Nolan M."/>
            <person name="Ohm R."/>
            <person name="Pangilinan J."/>
            <person name="Park H.-J."/>
            <person name="Ramirez L."/>
            <person name="Alfaro M."/>
            <person name="Sun H."/>
            <person name="Tritt A."/>
            <person name="Yoshinaga Y."/>
            <person name="Zwiers L.-H."/>
            <person name="Turgeon B."/>
            <person name="Goodwin S."/>
            <person name="Spatafora J."/>
            <person name="Crous P."/>
            <person name="Grigoriev I."/>
        </authorList>
    </citation>
    <scope>NUCLEOTIDE SEQUENCE</scope>
    <source>
        <strain evidence="9">CBS 260.36</strain>
    </source>
</reference>
<dbReference type="AlphaFoldDB" id="A0A9P4JAZ5"/>
<organism evidence="9 10">
    <name type="scientific">Myriangium duriaei CBS 260.36</name>
    <dbReference type="NCBI Taxonomy" id="1168546"/>
    <lineage>
        <taxon>Eukaryota</taxon>
        <taxon>Fungi</taxon>
        <taxon>Dikarya</taxon>
        <taxon>Ascomycota</taxon>
        <taxon>Pezizomycotina</taxon>
        <taxon>Dothideomycetes</taxon>
        <taxon>Dothideomycetidae</taxon>
        <taxon>Myriangiales</taxon>
        <taxon>Myriangiaceae</taxon>
        <taxon>Myriangium</taxon>
    </lineage>
</organism>
<dbReference type="PANTHER" id="PTHR33048:SF47">
    <property type="entry name" value="INTEGRAL MEMBRANE PROTEIN-RELATED"/>
    <property type="match status" value="1"/>
</dbReference>
<feature type="transmembrane region" description="Helical" evidence="7">
    <location>
        <begin position="196"/>
        <end position="217"/>
    </location>
</feature>
<feature type="transmembrane region" description="Helical" evidence="7">
    <location>
        <begin position="20"/>
        <end position="41"/>
    </location>
</feature>
<dbReference type="OrthoDB" id="10017208at2759"/>
<feature type="region of interest" description="Disordered" evidence="6">
    <location>
        <begin position="287"/>
        <end position="314"/>
    </location>
</feature>
<keyword evidence="2 7" id="KW-0812">Transmembrane</keyword>
<evidence type="ECO:0000256" key="1">
    <source>
        <dbReference type="ARBA" id="ARBA00004141"/>
    </source>
</evidence>
<protein>
    <recommendedName>
        <fullName evidence="8">Rhodopsin domain-containing protein</fullName>
    </recommendedName>
</protein>
<evidence type="ECO:0000256" key="7">
    <source>
        <dbReference type="SAM" id="Phobius"/>
    </source>
</evidence>
<name>A0A9P4JAZ5_9PEZI</name>
<comment type="caution">
    <text evidence="9">The sequence shown here is derived from an EMBL/GenBank/DDBJ whole genome shotgun (WGS) entry which is preliminary data.</text>
</comment>
<dbReference type="Pfam" id="PF20684">
    <property type="entry name" value="Fung_rhodopsin"/>
    <property type="match status" value="1"/>
</dbReference>
<dbReference type="InterPro" id="IPR052337">
    <property type="entry name" value="SAT4-like"/>
</dbReference>
<dbReference type="GO" id="GO:0016020">
    <property type="term" value="C:membrane"/>
    <property type="evidence" value="ECO:0007669"/>
    <property type="project" value="UniProtKB-SubCell"/>
</dbReference>
<accession>A0A9P4JAZ5</accession>
<evidence type="ECO:0000256" key="2">
    <source>
        <dbReference type="ARBA" id="ARBA00022692"/>
    </source>
</evidence>
<evidence type="ECO:0000256" key="5">
    <source>
        <dbReference type="ARBA" id="ARBA00038359"/>
    </source>
</evidence>
<sequence length="367" mass="41027">MPWIYNTVQNLDDLSSWKQITAVAVALTVLMSAVVIARLWLRLSVLGSEDWLVVTAAICSIIYNALCIMQTRYGLGLPIALRPHMDVGPYTVVCKRTRIHMKLPADYRVQYNYAGRPFYLIGIACFKISLCIGYLRFTARTTDFRFRRLTMAVIAFVIITSITFMGINLFSCIPLSKIFDRTIPGKCLPYSPANYYISACIIAADVTTFTLPIRLISPLSLPWKKKVQVCALFALGLSTTAFSILRMASIYKNANGSGDLTDLVQYGCIEINVGIITSCLPFVRRSGDQKTQSNSRHTYELERTNHSQSGGKVPVEKDEIGLRSDCEGRSASEESITGICNADRHGWEQESDDVGIVKTIEFQVRRI</sequence>
<evidence type="ECO:0000256" key="3">
    <source>
        <dbReference type="ARBA" id="ARBA00022989"/>
    </source>
</evidence>
<comment type="similarity">
    <text evidence="5">Belongs to the SAT4 family.</text>
</comment>
<feature type="domain" description="Rhodopsin" evidence="8">
    <location>
        <begin position="38"/>
        <end position="285"/>
    </location>
</feature>
<keyword evidence="10" id="KW-1185">Reference proteome</keyword>
<evidence type="ECO:0000259" key="8">
    <source>
        <dbReference type="Pfam" id="PF20684"/>
    </source>
</evidence>
<evidence type="ECO:0000313" key="10">
    <source>
        <dbReference type="Proteomes" id="UP000799439"/>
    </source>
</evidence>
<evidence type="ECO:0000256" key="4">
    <source>
        <dbReference type="ARBA" id="ARBA00023136"/>
    </source>
</evidence>
<feature type="transmembrane region" description="Helical" evidence="7">
    <location>
        <begin position="53"/>
        <end position="75"/>
    </location>
</feature>
<dbReference type="EMBL" id="ML996081">
    <property type="protein sequence ID" value="KAF2157325.1"/>
    <property type="molecule type" value="Genomic_DNA"/>
</dbReference>
<feature type="transmembrane region" description="Helical" evidence="7">
    <location>
        <begin position="149"/>
        <end position="176"/>
    </location>
</feature>
<feature type="transmembrane region" description="Helical" evidence="7">
    <location>
        <begin position="118"/>
        <end position="137"/>
    </location>
</feature>
<feature type="transmembrane region" description="Helical" evidence="7">
    <location>
        <begin position="263"/>
        <end position="283"/>
    </location>
</feature>
<evidence type="ECO:0000313" key="9">
    <source>
        <dbReference type="EMBL" id="KAF2157325.1"/>
    </source>
</evidence>
<dbReference type="InterPro" id="IPR049326">
    <property type="entry name" value="Rhodopsin_dom_fungi"/>
</dbReference>
<proteinExistence type="inferred from homology"/>
<gene>
    <name evidence="9" type="ORF">K461DRAFT_15086</name>
</gene>
<dbReference type="PANTHER" id="PTHR33048">
    <property type="entry name" value="PTH11-LIKE INTEGRAL MEMBRANE PROTEIN (AFU_ORTHOLOGUE AFUA_5G11245)"/>
    <property type="match status" value="1"/>
</dbReference>
<dbReference type="Proteomes" id="UP000799439">
    <property type="component" value="Unassembled WGS sequence"/>
</dbReference>
<keyword evidence="4 7" id="KW-0472">Membrane</keyword>
<feature type="transmembrane region" description="Helical" evidence="7">
    <location>
        <begin position="229"/>
        <end position="251"/>
    </location>
</feature>
<comment type="subcellular location">
    <subcellularLocation>
        <location evidence="1">Membrane</location>
        <topology evidence="1">Multi-pass membrane protein</topology>
    </subcellularLocation>
</comment>
<keyword evidence="3 7" id="KW-1133">Transmembrane helix</keyword>